<dbReference type="InterPro" id="IPR013320">
    <property type="entry name" value="ConA-like_dom_sf"/>
</dbReference>
<accession>Q8TMR7</accession>
<gene>
    <name evidence="2" type="ordered locus">MA_2586</name>
</gene>
<dbReference type="KEGG" id="mac:MA_2586"/>
<dbReference type="EnsemblBacteria" id="AAM05967">
    <property type="protein sequence ID" value="AAM05967"/>
    <property type="gene ID" value="MA_2586"/>
</dbReference>
<proteinExistence type="predicted"/>
<dbReference type="PANTHER" id="PTHR47635:SF2">
    <property type="entry name" value="LAMG-LIKE JELLYROLL FOLD DOMAIN-CONTAINING PROTEIN"/>
    <property type="match status" value="1"/>
</dbReference>
<name>Q8TMR7_METAC</name>
<protein>
    <recommendedName>
        <fullName evidence="4">LamG-like jellyroll fold domain-containing protein</fullName>
    </recommendedName>
</protein>
<keyword evidence="1" id="KW-0812">Transmembrane</keyword>
<dbReference type="Gene3D" id="2.60.120.200">
    <property type="match status" value="1"/>
</dbReference>
<feature type="transmembrane region" description="Helical" evidence="1">
    <location>
        <begin position="651"/>
        <end position="674"/>
    </location>
</feature>
<dbReference type="PROSITE" id="PS51257">
    <property type="entry name" value="PROKAR_LIPOPROTEIN"/>
    <property type="match status" value="1"/>
</dbReference>
<dbReference type="HOGENOM" id="CLU_412591_0_0_2"/>
<dbReference type="Pfam" id="PF13385">
    <property type="entry name" value="Laminin_G_3"/>
    <property type="match status" value="1"/>
</dbReference>
<dbReference type="EMBL" id="AE010299">
    <property type="protein sequence ID" value="AAM05967.1"/>
    <property type="molecule type" value="Genomic_DNA"/>
</dbReference>
<reference evidence="2 3" key="1">
    <citation type="journal article" date="2002" name="Genome Res.">
        <title>The genome of Methanosarcina acetivorans reveals extensive metabolic and physiological diversity.</title>
        <authorList>
            <person name="Galagan J.E."/>
            <person name="Nusbaum C."/>
            <person name="Roy A."/>
            <person name="Endrizzi M.G."/>
            <person name="Macdonald P."/>
            <person name="FitzHugh W."/>
            <person name="Calvo S."/>
            <person name="Engels R."/>
            <person name="Smirnov S."/>
            <person name="Atnoor D."/>
            <person name="Brown A."/>
            <person name="Allen N."/>
            <person name="Naylor J."/>
            <person name="Stange-Thomann N."/>
            <person name="DeArellano K."/>
            <person name="Johnson R."/>
            <person name="Linton L."/>
            <person name="McEwan P."/>
            <person name="McKernan K."/>
            <person name="Talamas J."/>
            <person name="Tirrell A."/>
            <person name="Ye W."/>
            <person name="Zimmer A."/>
            <person name="Barber R.D."/>
            <person name="Cann I."/>
            <person name="Graham D.E."/>
            <person name="Grahame D.A."/>
            <person name="Guss A."/>
            <person name="Hedderich R."/>
            <person name="Ingram-Smith C."/>
            <person name="Kuettner C.H."/>
            <person name="Krzycki J.A."/>
            <person name="Leigh J.A."/>
            <person name="Li W."/>
            <person name="Liu J."/>
            <person name="Mukhopadhyay B."/>
            <person name="Reeve J.N."/>
            <person name="Smith K."/>
            <person name="Springer T.A."/>
            <person name="Umayam L.A."/>
            <person name="White O."/>
            <person name="White R.H."/>
            <person name="de Macario E.C."/>
            <person name="Ferry J.G."/>
            <person name="Jarrell K.F."/>
            <person name="Jing H."/>
            <person name="Macario A.J.L."/>
            <person name="Paulsen I."/>
            <person name="Pritchett M."/>
            <person name="Sowers K.R."/>
            <person name="Swanson R.V."/>
            <person name="Zinder S.H."/>
            <person name="Lander E."/>
            <person name="Metcalf W.W."/>
            <person name="Birren B."/>
        </authorList>
    </citation>
    <scope>NUCLEOTIDE SEQUENCE [LARGE SCALE GENOMIC DNA]</scope>
    <source>
        <strain evidence="3">ATCC 35395 / DSM 2834 / JCM 12185 / C2A</strain>
    </source>
</reference>
<keyword evidence="1" id="KW-0472">Membrane</keyword>
<evidence type="ECO:0008006" key="4">
    <source>
        <dbReference type="Google" id="ProtNLM"/>
    </source>
</evidence>
<organism evidence="2 3">
    <name type="scientific">Methanosarcina acetivorans (strain ATCC 35395 / DSM 2834 / JCM 12185 / C2A)</name>
    <dbReference type="NCBI Taxonomy" id="188937"/>
    <lineage>
        <taxon>Archaea</taxon>
        <taxon>Methanobacteriati</taxon>
        <taxon>Methanobacteriota</taxon>
        <taxon>Stenosarchaea group</taxon>
        <taxon>Methanomicrobia</taxon>
        <taxon>Methanosarcinales</taxon>
        <taxon>Methanosarcinaceae</taxon>
        <taxon>Methanosarcina</taxon>
    </lineage>
</organism>
<evidence type="ECO:0000313" key="2">
    <source>
        <dbReference type="EMBL" id="AAM05967.1"/>
    </source>
</evidence>
<evidence type="ECO:0000256" key="1">
    <source>
        <dbReference type="SAM" id="Phobius"/>
    </source>
</evidence>
<dbReference type="PANTHER" id="PTHR47635">
    <property type="entry name" value="CUB DOMAIN-CONTAINING PROTEIN"/>
    <property type="match status" value="1"/>
</dbReference>
<dbReference type="AlphaFoldDB" id="Q8TMR7"/>
<sequence>MGRMNIINIVKKRFTGLLCGLVLCTVIFALACPVSSAAESKVKSNEDLAGERLIELQTKGTSNIEKAASKTQSEKGLYKYKIEDLNEEIEVSASLDSSTLVCGKTTTGQIKIKDLGKDHKLRDIRIRYSDLSGLPGVSDGYVKITHYNDAGIIDAVWLQEIKNDNGYAYIEDVPFSEVVIGGFVGTYTKSGTVTYPDSTIFSLGSTFDAENVNFIDATVTPTYTKDSPYDIPTDGLVGWWRFDEDSGTLVQDYSGNGNDGTASGMSFIEGKYNNAGSFDGVNDVVQITDSTTTVFTNNVTVLATIQRGNTGAFSTIIGKADELKYFRIESNNNLMVQLTFSDDSTTGELEDSALVIADMDKHFVGYTFSSDTGEVRFYVDGLLKKTYFGFTGKQIKDSISSISIGATGVSSTPFNGTIDNVMIYNKTLSDNEIKQIYYDNIKDLQLKTNSGSTYSNQIDESGEVSIPYDSEDNDISSLSAYVPDSVNIGGVTVNDYTDTVTPFNISAEVGYTENTTEIDEVLTDNTYEIYIRFVPGNDYSSGEVSYTAEANDILSSSLLSYELNTNDENAVLSYNSGTRTFTVTSSFIEGQTYNYKITCTNTGTVIPYLPSIDGFGDPRIEVYEAEGNDSYLIAASYNAIPRSDISVVSGFGSSIVLVSVGFTILAAAAIIGILRRVI</sequence>
<evidence type="ECO:0000313" key="3">
    <source>
        <dbReference type="Proteomes" id="UP000002487"/>
    </source>
</evidence>
<dbReference type="STRING" id="188937.MA_2586"/>
<dbReference type="Proteomes" id="UP000002487">
    <property type="component" value="Chromosome"/>
</dbReference>
<keyword evidence="1" id="KW-1133">Transmembrane helix</keyword>
<dbReference type="SUPFAM" id="SSF49899">
    <property type="entry name" value="Concanavalin A-like lectins/glucanases"/>
    <property type="match status" value="1"/>
</dbReference>
<dbReference type="InParanoid" id="Q8TMR7"/>
<keyword evidence="3" id="KW-1185">Reference proteome</keyword>